<sequence length="133" mass="14892">METACKGLLVGFLGDCNTRFFHAKANERRTRKEIKKLKDENGVEVCDKMRIQNIVAQYFRSMFASTLPTPEAMEDALAGLEGRVTHAMNEILLQPFTSEEIIQALKQMDPLKSPGPDGLLAYAMSCINSLLRL</sequence>
<dbReference type="EMBL" id="JACGWN010000009">
    <property type="protein sequence ID" value="KAL0433394.1"/>
    <property type="molecule type" value="Genomic_DNA"/>
</dbReference>
<reference evidence="1" key="1">
    <citation type="submission" date="2020-06" db="EMBL/GenBank/DDBJ databases">
        <authorList>
            <person name="Li T."/>
            <person name="Hu X."/>
            <person name="Zhang T."/>
            <person name="Song X."/>
            <person name="Zhang H."/>
            <person name="Dai N."/>
            <person name="Sheng W."/>
            <person name="Hou X."/>
            <person name="Wei L."/>
        </authorList>
    </citation>
    <scope>NUCLEOTIDE SEQUENCE</scope>
    <source>
        <strain evidence="1">KEN1</strain>
        <tissue evidence="1">Leaf</tissue>
    </source>
</reference>
<protein>
    <submittedName>
        <fullName evidence="1">Uncharacterized protein</fullName>
    </submittedName>
</protein>
<organism evidence="1">
    <name type="scientific">Sesamum latifolium</name>
    <dbReference type="NCBI Taxonomy" id="2727402"/>
    <lineage>
        <taxon>Eukaryota</taxon>
        <taxon>Viridiplantae</taxon>
        <taxon>Streptophyta</taxon>
        <taxon>Embryophyta</taxon>
        <taxon>Tracheophyta</taxon>
        <taxon>Spermatophyta</taxon>
        <taxon>Magnoliopsida</taxon>
        <taxon>eudicotyledons</taxon>
        <taxon>Gunneridae</taxon>
        <taxon>Pentapetalae</taxon>
        <taxon>asterids</taxon>
        <taxon>lamiids</taxon>
        <taxon>Lamiales</taxon>
        <taxon>Pedaliaceae</taxon>
        <taxon>Sesamum</taxon>
    </lineage>
</organism>
<accession>A0AAW2VWN5</accession>
<dbReference type="AlphaFoldDB" id="A0AAW2VWN5"/>
<gene>
    <name evidence="1" type="ORF">Slati_2673700</name>
</gene>
<reference evidence="1" key="2">
    <citation type="journal article" date="2024" name="Plant">
        <title>Genomic evolution and insights into agronomic trait innovations of Sesamum species.</title>
        <authorList>
            <person name="Miao H."/>
            <person name="Wang L."/>
            <person name="Qu L."/>
            <person name="Liu H."/>
            <person name="Sun Y."/>
            <person name="Le M."/>
            <person name="Wang Q."/>
            <person name="Wei S."/>
            <person name="Zheng Y."/>
            <person name="Lin W."/>
            <person name="Duan Y."/>
            <person name="Cao H."/>
            <person name="Xiong S."/>
            <person name="Wang X."/>
            <person name="Wei L."/>
            <person name="Li C."/>
            <person name="Ma Q."/>
            <person name="Ju M."/>
            <person name="Zhao R."/>
            <person name="Li G."/>
            <person name="Mu C."/>
            <person name="Tian Q."/>
            <person name="Mei H."/>
            <person name="Zhang T."/>
            <person name="Gao T."/>
            <person name="Zhang H."/>
        </authorList>
    </citation>
    <scope>NUCLEOTIDE SEQUENCE</scope>
    <source>
        <strain evidence="1">KEN1</strain>
    </source>
</reference>
<evidence type="ECO:0000313" key="1">
    <source>
        <dbReference type="EMBL" id="KAL0433394.1"/>
    </source>
</evidence>
<comment type="caution">
    <text evidence="1">The sequence shown here is derived from an EMBL/GenBank/DDBJ whole genome shotgun (WGS) entry which is preliminary data.</text>
</comment>
<proteinExistence type="predicted"/>
<name>A0AAW2VWN5_9LAMI</name>